<name>Q5GQW5_BPSYP</name>
<organismHost>
    <name type="scientific">Synechococcus</name>
    <dbReference type="NCBI Taxonomy" id="1129"/>
</organismHost>
<evidence type="ECO:0000313" key="2">
    <source>
        <dbReference type="EMBL" id="CFW42222.1"/>
    </source>
</evidence>
<dbReference type="KEGG" id="vg:3260316"/>
<sequence length="3338" mass="356109">MSFQFNSDREEIRASSTKLVGTTNLTIRAGEGSLEKEIIRTQLDPDTGLPRVGINRTGRKVEQILVNTEGSGYTEVPNITIGPPTTAPFIQALATAIISSGRVVAIVLDNPGDGYETIPQVSIAGGGGAGATASIRLDSIDFELDITGAIRTSTSIISDTARILNLDVDNFVTPDVNYRAPNLKTWANSTGQQYVPNVFIQQGQYRFYGNNIYETLNSGITGLREGSTELLYPEHTDGVVTHGTVQFKHIGFRVDDESLPFYNETPDEGLFPRSITPKLGDRSDKIATTEYVLNLATNDVGGRIYVSEQIGDDNNDGRSAVAPVRTIKKAAQIASQTKGVKETLIISGGDYVEDNPISIPADCSIVGDNLRLVIVRPANPRKHMFKFGDKNYLTGLVFRDQVDSNGDPVATWDFAMVFDDKQRIYYDQNVGGDFERDFPIGHQIFGADRIRVPFQNNTGLNQLVAGTSLVGLNTGAEGVVNSVTFDTTTGPNAYVTGFVIAIVTSGGFNAGETFEYTIGEGENAVAYSFVSTDLVSVRAEGEVTDVGEDLVSSLPITRIDFSLQDDPETYAGGFGYVDTEGDAGGGIVFYTSALVGRQNTHEFKEGQEVLLSNLGPGLEFLEGKQRVYKVIRDADGRSRRFVVAKKTADYNISNYEPPITASVSSFSKYVTLTLLNSPNKFDIAEFVARRYQDACNLIRNNVEFIKDETYLQVLDEFKGLSVPDQAKCRRDIGHFLNAIIMDLEYGSNNHIIEAAERYIQGTQIGYIPNEITETIRAFDIARRLAILAIRNWHTGSGAYSEPLYTAKYSVLGYYRDPTVIEDTLLTDGVACSNVTQAIDTLGYLYVDIISNDAQDRYLDASYLIARNQELIIEEVIGSVSTAFPDFNYPGTDPDGYRFKDARNLIYANIDEIQDRSLAQIAIDHPDFYFPGDPASDSHSRYNDAYRLIQQNKAEIQDRALAEIAIDHPDFVFPGDPASDEHSRYNDAYRLIQQNKGEIVDTAWNNTVAIYPGIALTETKCKRDLGYFVDAISLDVFLEGNTYSRKFALMYFDNAGNPISNGLVGEETESVYAFTQARELMKDALTNQLSIKDLTVTADPVTGSNTDPNSCANVQTLVDNLVSIVNTTITNGDTSSLPAENLGFYQDNELKCRRDIGYFVDAISLDVFLESNKYSRKFVLEYFDGAGDPISNGLVGEEAESITAFEKARDVMKLAITNNLYVKDLTLTADPATGDNQDPASCANVQTLIDTLSSVVTTAIGAGSTTSLPLETIGFYQSGEFKCRRDIGYVIKAVANDLYNGGNKNIILATEYYFTSDGLPISNGLIGEEAESVTAFNAAAEFMKLAIVNGLYEKDLTITADPITGDNQDPASCANVQSNIDSLISIITTAVTNGNLNSLPSVAEDIYAAGENVCARDSRFVLGALRRDLTLDGNVGIVTAANAYFSGSELTGISQEELSPTLFAFEKLRELSILAMRNWKTGTDGTGAEYEPFYTIIPKYTDNTITTDPTLPRCNDVKNSIDTEFNILIDTLDGTVSPGDIAVTTGTLFDTTNILQFATSTIYDLNQKRVTIRADYDDLPFIEASPYTQNASVISFLGGGGAEVDGSKVQQPNCPFPGLELDGSASFPNQGKSMVAAAFTIITFGGTGYKITNDGYIQLVSVFVLFAADGILAESGGYASVTNSASNFGIFALRAIGFREEAYPFDVGTITNVSTTPTGRTIFTIDGLGREPLEHYIVNIDGYRNANPDIEFFIDAVGDVTVGPPFTAIVTLDNGSGDATSYIRESDDTAVSTSLGEFLGKTIRLHRPSIVNSSSHTWEYVGSGTDYNALPENGGTKIDANEQVSEDYGRVYSSGTDELGDFKVGTFAKIENRTGAITFTGTVTISEVEFLKLKGGDVVVTGFDASNTLGGANSSDSKIPTQKAVRDYITNNLGPYINKPYSTNAVPRALVELTDSGKISVDQIPALRPFEVYTVADEDARLAIEGALAGDIAIQQDTNTSFILNNDNSSLFVAFPPNPNYTFTIGDIFTGDLSGGQIQATEYRSGVVYQIVITDPGSGYVTPPTLTITGGNPALGAVEAKAVATIASGQVVTVEIIEFNGLFGGKGYTTQPTVTFSQPPGAGTAASGTALLESRLYGNIVNNIKIDDQDAIESSDVPADVINLSRVINTSASLSTNWVSLSSNQIAASDITSGVISSTRLANNSDAANSFTFLRGDQAYALTVQSIKGAESRYFARLITAASQGSQTLVFSTNSDILRGHAIIDNIDGIPEDTTVSSVLTTGGTTTIEISEPLDGNLASGTILEFERGASPIRLDSNFTRGNFVDNIVIVNGGNGYSNNQYFDITISGGSGTGLKANIIVENGSVTEVTVTDGGINYTSDFNVTPNPTIIGSGSGLILAAKISTVNRMYANTSIDVARVTDQTISADPYGSIGVARFLKSQFNIGTAGNGSVILKTGADSGLDADLLDGVQGSFYLNASNLSAGTLSPDRLSGTYNISVSGSSGNTLRLATTTTNPTSDPAPSSYVGGVIADTRNNSANALNDGGNTNIVLSIRTSGSGATGSGVRQLGFTDNDNMWIRGSGGGSTSFGTWAKVWTSLNDYTAGNGEGPNALRLGDQVKEWYQNAFNLRTGEVGDRQLPDYMSQKVFNTSISISSYNLLPRYKFYFAGQLLTSATFAPGTTVNLYNSNSQGIGTLLITNNQIVSDPNDSTNNYSILTGNFNAAGNIESVVTIGTAQETANVSNFSLDSGGTFEVAKLESAAGTARLSLGRKDNQSTSPSIYFNSGLTSTSTYDSAIIASGGNGTESGGSIDIRVLDPDAFTINGSLVWNAGNITFDPGFNGSNNYNTGADGLAVIRDDDGNFAANNITADITGAASENVLKTGDTMSGSLTLSGTGSNLSVGGTLGVTGNATLSGNLNVDSGTLFVNSTTNRVGVSQSTPAASLHVGNDGNLMLEGTAPQIIFRRSSDDTDIVFQEYNVDDDAFKTWAKNKNITFSSSDSVGADANHLTIKSTNGRVGINRIADDAYRLDVSGNVRISDGIVLDNAADNSGVAISFRGAQTYRNFRVGNQIDGNSLFEITPSTQNGGTTFTSPALVVKGGGGVITLSHNGIDDPSRTPQGSWTAVSGTNIIGSGSGATFDVTTNANGLPTIVVNNPGDFYAIGDQIQLAGSNFGGGANILVTINDILDGQVGIGTSVFSSTLTGERVNYQLNIEGNVNFNGTLYQNNEPFITSRWTIATNELDAYRLSKIGINKADPAYTLDVGTADGSNGDIGMTGILYVNDKPQWADKFGVIKTALNTIDEDTSLGDNTNGISIGEIFIINDAVVTIGENSSWLIS</sequence>
<dbReference type="Proteomes" id="UP000246186">
    <property type="component" value="Genome"/>
</dbReference>
<dbReference type="OrthoDB" id="27528at10239"/>
<accession>Q5GQW5</accession>
<protein>
    <submittedName>
        <fullName evidence="1">Hypothetical-Protein / belonging to T4-LIKE GC: 830</fullName>
    </submittedName>
</protein>
<reference evidence="1 3" key="2">
    <citation type="journal article" date="2005" name="J. Bacteriol.">
        <title>The genome of S-PM2, a 'photosynthetic' T4-type bacteriophage that infects marine Synechococcus strains.</title>
        <authorList>
            <person name="Mann N.H."/>
            <person name="Clokie M.R."/>
            <person name="Millard A."/>
            <person name="Cook A."/>
            <person name="Wilson W.H."/>
            <person name="Wheatley P.J."/>
            <person name="Letarov A."/>
            <person name="Krisch H.M."/>
        </authorList>
    </citation>
    <scope>NUCLEOTIDE SEQUENCE</scope>
</reference>
<reference evidence="2 4" key="3">
    <citation type="journal article" date="2015" name="PLoS ONE">
        <title>Spontaneous Deletion of an "ORFanage" Region Facilitates Host Adaptation in a "Photosynthetic" Cyanophage.</title>
        <authorList>
            <person name="Puxty R.J."/>
            <person name="Perez-Sepulveda B."/>
            <person name="Rihtman B."/>
            <person name="Evans D.J."/>
            <person name="Millard A.D."/>
            <person name="Scanlan D.J."/>
        </authorList>
    </citation>
    <scope>NUCLEOTIDE SEQUENCE [LARGE SCALE GENOMIC DNA]</scope>
</reference>
<dbReference type="EMBL" id="LN828717">
    <property type="protein sequence ID" value="CFW42222.1"/>
    <property type="molecule type" value="Genomic_DNA"/>
</dbReference>
<organism evidence="1 3">
    <name type="scientific">Synechococcus phage S-PM2</name>
    <dbReference type="NCBI Taxonomy" id="238854"/>
    <lineage>
        <taxon>Viruses</taxon>
        <taxon>Duplodnaviria</taxon>
        <taxon>Heunggongvirae</taxon>
        <taxon>Uroviricota</taxon>
        <taxon>Caudoviricetes</taxon>
        <taxon>Pantevenvirales</taxon>
        <taxon>Kyanoviridae</taxon>
        <taxon>Nodensvirus</taxon>
        <taxon>Nodensvirus spm2</taxon>
    </lineage>
</organism>
<keyword evidence="3" id="KW-1185">Reference proteome</keyword>
<dbReference type="RefSeq" id="YP_195122.1">
    <property type="nucleotide sequence ID" value="NC_006820.1"/>
</dbReference>
<evidence type="ECO:0000313" key="1">
    <source>
        <dbReference type="EMBL" id="CAF34152.1"/>
    </source>
</evidence>
<proteinExistence type="predicted"/>
<reference evidence="1 3" key="1">
    <citation type="journal article" date="2004" name="Proc. Natl. Acad. Sci. U.S.A.">
        <title>Genetic organization of the psbAD region in phages infecting marine Synechococcus strains.</title>
        <authorList>
            <person name="Millard A."/>
            <person name="Clokie M.R."/>
            <person name="Shub D.A."/>
            <person name="Mann N.H."/>
        </authorList>
    </citation>
    <scope>NUCLEOTIDE SEQUENCE [LARGE SCALE GENOMIC DNA]</scope>
</reference>
<reference evidence="2" key="4">
    <citation type="submission" date="2015-02" db="EMBL/GenBank/DDBJ databases">
        <authorList>
            <person name="Chooi Y.-H."/>
        </authorList>
    </citation>
    <scope>NUCLEOTIDE SEQUENCE</scope>
</reference>
<dbReference type="EMBL" id="AJ630128">
    <property type="protein sequence ID" value="CAF34152.1"/>
    <property type="molecule type" value="Genomic_DNA"/>
</dbReference>
<gene>
    <name evidence="2" type="ORF">S-PM2d088</name>
    <name evidence="1" type="ORF">S-PM2p088</name>
</gene>
<evidence type="ECO:0000313" key="3">
    <source>
        <dbReference type="Proteomes" id="UP000000994"/>
    </source>
</evidence>
<dbReference type="Proteomes" id="UP000000994">
    <property type="component" value="Segment"/>
</dbReference>
<evidence type="ECO:0000313" key="4">
    <source>
        <dbReference type="Proteomes" id="UP000246186"/>
    </source>
</evidence>